<sequence length="75" mass="8523">MRELLRVAPDNAFALLDYAQLLTALGKLKAAEKTLRTALSVSPDNRTVLRTIARFYVHQGKPDIAHDIVRRHKRT</sequence>
<dbReference type="Gene3D" id="1.25.40.10">
    <property type="entry name" value="Tetratricopeptide repeat domain"/>
    <property type="match status" value="1"/>
</dbReference>
<gene>
    <name evidence="1" type="ORF">S06H3_63227</name>
</gene>
<dbReference type="AlphaFoldDB" id="X1QJR8"/>
<name>X1QJR8_9ZZZZ</name>
<accession>X1QJR8</accession>
<dbReference type="InterPro" id="IPR011990">
    <property type="entry name" value="TPR-like_helical_dom_sf"/>
</dbReference>
<dbReference type="InterPro" id="IPR019734">
    <property type="entry name" value="TPR_rpt"/>
</dbReference>
<evidence type="ECO:0000313" key="1">
    <source>
        <dbReference type="EMBL" id="GAI55051.1"/>
    </source>
</evidence>
<feature type="non-terminal residue" evidence="1">
    <location>
        <position position="75"/>
    </location>
</feature>
<dbReference type="EMBL" id="BARV01041896">
    <property type="protein sequence ID" value="GAI55051.1"/>
    <property type="molecule type" value="Genomic_DNA"/>
</dbReference>
<protein>
    <submittedName>
        <fullName evidence="1">Uncharacterized protein</fullName>
    </submittedName>
</protein>
<organism evidence="1">
    <name type="scientific">marine sediment metagenome</name>
    <dbReference type="NCBI Taxonomy" id="412755"/>
    <lineage>
        <taxon>unclassified sequences</taxon>
        <taxon>metagenomes</taxon>
        <taxon>ecological metagenomes</taxon>
    </lineage>
</organism>
<dbReference type="Pfam" id="PF13428">
    <property type="entry name" value="TPR_14"/>
    <property type="match status" value="1"/>
</dbReference>
<comment type="caution">
    <text evidence="1">The sequence shown here is derived from an EMBL/GenBank/DDBJ whole genome shotgun (WGS) entry which is preliminary data.</text>
</comment>
<reference evidence="1" key="1">
    <citation type="journal article" date="2014" name="Front. Microbiol.">
        <title>High frequency of phylogenetically diverse reductive dehalogenase-homologous genes in deep subseafloor sedimentary metagenomes.</title>
        <authorList>
            <person name="Kawai M."/>
            <person name="Futagami T."/>
            <person name="Toyoda A."/>
            <person name="Takaki Y."/>
            <person name="Nishi S."/>
            <person name="Hori S."/>
            <person name="Arai W."/>
            <person name="Tsubouchi T."/>
            <person name="Morono Y."/>
            <person name="Uchiyama I."/>
            <person name="Ito T."/>
            <person name="Fujiyama A."/>
            <person name="Inagaki F."/>
            <person name="Takami H."/>
        </authorList>
    </citation>
    <scope>NUCLEOTIDE SEQUENCE</scope>
    <source>
        <strain evidence="1">Expedition CK06-06</strain>
    </source>
</reference>
<dbReference type="PROSITE" id="PS50005">
    <property type="entry name" value="TPR"/>
    <property type="match status" value="1"/>
</dbReference>
<proteinExistence type="predicted"/>
<dbReference type="SUPFAM" id="SSF48452">
    <property type="entry name" value="TPR-like"/>
    <property type="match status" value="1"/>
</dbReference>